<keyword evidence="4" id="KW-1185">Reference proteome</keyword>
<protein>
    <submittedName>
        <fullName evidence="3">ThiF family adenylyltransferase</fullName>
    </submittedName>
</protein>
<dbReference type="KEGG" id="aswu:HUW51_00390"/>
<keyword evidence="3" id="KW-0614">Plasmid</keyword>
<proteinExistence type="predicted"/>
<reference evidence="3 4" key="1">
    <citation type="journal article" date="2018" name="Int. J. Syst. Evol. Microbiol.">
        <title>Adhaeribacter swui sp. nov., isolated from wet mud.</title>
        <authorList>
            <person name="Kim D.U."/>
            <person name="Kim K.W."/>
            <person name="Kang M.S."/>
            <person name="Kim J.Y."/>
            <person name="Jang J.H."/>
            <person name="Kim M.K."/>
        </authorList>
    </citation>
    <scope>NUCLEOTIDE SEQUENCE [LARGE SCALE GENOMIC DNA]</scope>
    <source>
        <strain evidence="3 4">KCTC 52873</strain>
        <plasmid evidence="3">unnamed1</plasmid>
    </source>
</reference>
<dbReference type="AlphaFoldDB" id="A0A7G7G263"/>
<accession>A0A7G7G263</accession>
<dbReference type="Gene3D" id="3.40.50.720">
    <property type="entry name" value="NAD(P)-binding Rossmann-like Domain"/>
    <property type="match status" value="1"/>
</dbReference>
<dbReference type="InterPro" id="IPR035985">
    <property type="entry name" value="Ubiquitin-activating_enz"/>
</dbReference>
<evidence type="ECO:0000313" key="4">
    <source>
        <dbReference type="Proteomes" id="UP000515237"/>
    </source>
</evidence>
<dbReference type="Pfam" id="PF00899">
    <property type="entry name" value="ThiF"/>
    <property type="match status" value="1"/>
</dbReference>
<feature type="domain" description="THIF-type NAD/FAD binding fold" evidence="1">
    <location>
        <begin position="172"/>
        <end position="298"/>
    </location>
</feature>
<keyword evidence="3" id="KW-0548">Nucleotidyltransferase</keyword>
<dbReference type="InterPro" id="IPR000594">
    <property type="entry name" value="ThiF_NAD_FAD-bd"/>
</dbReference>
<evidence type="ECO:0000259" key="2">
    <source>
        <dbReference type="Pfam" id="PF20590"/>
    </source>
</evidence>
<dbReference type="GO" id="GO:0008641">
    <property type="term" value="F:ubiquitin-like modifier activating enzyme activity"/>
    <property type="evidence" value="ECO:0007669"/>
    <property type="project" value="InterPro"/>
</dbReference>
<feature type="domain" description="DUF6791" evidence="2">
    <location>
        <begin position="10"/>
        <end position="159"/>
    </location>
</feature>
<keyword evidence="3" id="KW-0808">Transferase</keyword>
<dbReference type="CDD" id="cd01483">
    <property type="entry name" value="E1_enzyme_family"/>
    <property type="match status" value="1"/>
</dbReference>
<dbReference type="RefSeq" id="WP_185269805.1">
    <property type="nucleotide sequence ID" value="NZ_CP055154.1"/>
</dbReference>
<dbReference type="InterPro" id="IPR046741">
    <property type="entry name" value="DUF6791"/>
</dbReference>
<gene>
    <name evidence="3" type="ORF">HUW51_00390</name>
</gene>
<sequence>MSQQLINHSPDLQRLWEEGLEIEVRGAYLLMHHIPYLNSSSEIKYGVLVSTLTLAGDRTCTPDNHIAYFIGTAPCRKDGQEMTSIINSSSTYKLTDTIEANHLLSSKPATGYKDYFEKMTTYANIISTPAKSIDSSVTEKTFRVIEPDTSESVFNYFDTNSVRGKIDAISFKLSTLKVAIIGLGGTGSYILDLVAKTPVQEIHLYDGDVFAQHNAFRAPGAPTVENLRDRIKKTEYFQKIYSNMHRYIIPHGSYIDDTNLEELSDMNFVFISLDRGSSKKLIVDFLEEKNIPFIDVGMGVHRVEDELLGVLRITSSTEKKRNHLKKRVTFTEGVENEYGSNIQIADLNALNATLAVIKWKKLFGFYQDFENENNTTYTINVNMLLSEDHEA</sequence>
<dbReference type="GO" id="GO:0016779">
    <property type="term" value="F:nucleotidyltransferase activity"/>
    <property type="evidence" value="ECO:0007669"/>
    <property type="project" value="UniProtKB-KW"/>
</dbReference>
<dbReference type="SUPFAM" id="SSF69572">
    <property type="entry name" value="Activating enzymes of the ubiquitin-like proteins"/>
    <property type="match status" value="1"/>
</dbReference>
<evidence type="ECO:0000313" key="3">
    <source>
        <dbReference type="EMBL" id="QNF31247.1"/>
    </source>
</evidence>
<geneLocation type="plasmid" evidence="3 4">
    <name>unnamed1</name>
</geneLocation>
<dbReference type="NCBIfam" id="NF004805">
    <property type="entry name" value="PRK06153.1-4"/>
    <property type="match status" value="1"/>
</dbReference>
<dbReference type="Proteomes" id="UP000515237">
    <property type="component" value="Plasmid unnamed1"/>
</dbReference>
<name>A0A7G7G263_9BACT</name>
<dbReference type="Pfam" id="PF20590">
    <property type="entry name" value="DUF6791"/>
    <property type="match status" value="1"/>
</dbReference>
<dbReference type="NCBIfam" id="NF004804">
    <property type="entry name" value="PRK06153.1-3"/>
    <property type="match status" value="1"/>
</dbReference>
<organism evidence="3 4">
    <name type="scientific">Adhaeribacter swui</name>
    <dbReference type="NCBI Taxonomy" id="2086471"/>
    <lineage>
        <taxon>Bacteria</taxon>
        <taxon>Pseudomonadati</taxon>
        <taxon>Bacteroidota</taxon>
        <taxon>Cytophagia</taxon>
        <taxon>Cytophagales</taxon>
        <taxon>Hymenobacteraceae</taxon>
        <taxon>Adhaeribacter</taxon>
    </lineage>
</organism>
<evidence type="ECO:0000259" key="1">
    <source>
        <dbReference type="Pfam" id="PF00899"/>
    </source>
</evidence>
<dbReference type="EMBL" id="CP055154">
    <property type="protein sequence ID" value="QNF31247.1"/>
    <property type="molecule type" value="Genomic_DNA"/>
</dbReference>